<gene>
    <name evidence="7" type="ORF">GXW71_19145</name>
</gene>
<dbReference type="SUPFAM" id="SSF48452">
    <property type="entry name" value="TPR-like"/>
    <property type="match status" value="1"/>
</dbReference>
<keyword evidence="2 4" id="KW-0802">TPR repeat</keyword>
<dbReference type="SMART" id="SM00862">
    <property type="entry name" value="Trans_reg_C"/>
    <property type="match status" value="1"/>
</dbReference>
<evidence type="ECO:0000256" key="3">
    <source>
        <dbReference type="ARBA" id="ARBA00023125"/>
    </source>
</evidence>
<feature type="domain" description="OmpR/PhoB-type" evidence="6">
    <location>
        <begin position="1"/>
        <end position="90"/>
    </location>
</feature>
<proteinExistence type="predicted"/>
<organism evidence="7 8">
    <name type="scientific">Plastoroseomonas hellenica</name>
    <dbReference type="NCBI Taxonomy" id="2687306"/>
    <lineage>
        <taxon>Bacteria</taxon>
        <taxon>Pseudomonadati</taxon>
        <taxon>Pseudomonadota</taxon>
        <taxon>Alphaproteobacteria</taxon>
        <taxon>Acetobacterales</taxon>
        <taxon>Acetobacteraceae</taxon>
        <taxon>Plastoroseomonas</taxon>
    </lineage>
</organism>
<comment type="caution">
    <text evidence="7">The sequence shown here is derived from an EMBL/GenBank/DDBJ whole genome shotgun (WGS) entry which is preliminary data.</text>
</comment>
<evidence type="ECO:0000256" key="2">
    <source>
        <dbReference type="ARBA" id="ARBA00022803"/>
    </source>
</evidence>
<dbReference type="Gene3D" id="1.25.40.10">
    <property type="entry name" value="Tetratricopeptide repeat domain"/>
    <property type="match status" value="1"/>
</dbReference>
<dbReference type="InterPro" id="IPR016032">
    <property type="entry name" value="Sig_transdc_resp-reg_C-effctor"/>
</dbReference>
<dbReference type="Proteomes" id="UP001196870">
    <property type="component" value="Unassembled WGS sequence"/>
</dbReference>
<dbReference type="InterPro" id="IPR013105">
    <property type="entry name" value="TPR_2"/>
</dbReference>
<dbReference type="PROSITE" id="PS51755">
    <property type="entry name" value="OMPR_PHOB"/>
    <property type="match status" value="1"/>
</dbReference>
<evidence type="ECO:0000313" key="8">
    <source>
        <dbReference type="Proteomes" id="UP001196870"/>
    </source>
</evidence>
<dbReference type="InterPro" id="IPR036388">
    <property type="entry name" value="WH-like_DNA-bd_sf"/>
</dbReference>
<dbReference type="InterPro" id="IPR001867">
    <property type="entry name" value="OmpR/PhoB-type_DNA-bd"/>
</dbReference>
<evidence type="ECO:0000256" key="4">
    <source>
        <dbReference type="PROSITE-ProRule" id="PRU00339"/>
    </source>
</evidence>
<keyword evidence="3 5" id="KW-0238">DNA-binding</keyword>
<evidence type="ECO:0000313" key="7">
    <source>
        <dbReference type="EMBL" id="MBR0666483.1"/>
    </source>
</evidence>
<dbReference type="Pfam" id="PF00486">
    <property type="entry name" value="Trans_reg_C"/>
    <property type="match status" value="1"/>
</dbReference>
<protein>
    <submittedName>
        <fullName evidence="7">Tetratricopeptide repeat protein</fullName>
    </submittedName>
</protein>
<keyword evidence="8" id="KW-1185">Reference proteome</keyword>
<dbReference type="SMART" id="SM00028">
    <property type="entry name" value="TPR"/>
    <property type="match status" value="3"/>
</dbReference>
<dbReference type="EMBL" id="JAAGBB010000023">
    <property type="protein sequence ID" value="MBR0666483.1"/>
    <property type="molecule type" value="Genomic_DNA"/>
</dbReference>
<sequence length="522" mass="57341">MFHTLSRRLEKQGELVLLNSRATELLLLLLRRAGELVPKDDLLHAGWGGRIVAENNLTVHMAALRRVLRDGGEADSHIRTEHGRGYRFVTPVTIGGREQGGAPGAATAASSLRSDMRRPSVLVSPVQSLMNDETPQSLAVEIGRHLMVQLSRVPDLLVIGTPGSAGIQRLQGEAGARYILRTSVRPDDGSTHIIAMVDDAASGVTIWADRLEHRHIGVSSVENEIASRLAHTVVTALMDREAAQGPAEDAPLTIGAQHAALRGWSALNRELSVPQDLAEARRWFDRALRADPSHAPALAGSAYAIVAENIRATVQFRDSARGDAARAELRRADELATRAVARAPAWPRAWFCRGYVRLWQRRFDAALTAFERALALDPCDAEAHAYAGHVQFLAGRPEAMQAPVQYAIALSPRDRGVGLWHHWLGLCEFWHERDELAIPHFVRATDFSPSLVYPPSFLASALAHAGRIAEARRTLDAWCEAMGGFHLTIDHLRAQVFSDHPTYLAGHERLYRGLRLIGVAEH</sequence>
<dbReference type="RefSeq" id="WP_211854156.1">
    <property type="nucleotide sequence ID" value="NZ_JAAGBB010000023.1"/>
</dbReference>
<keyword evidence="1" id="KW-0677">Repeat</keyword>
<dbReference type="Gene3D" id="1.10.10.10">
    <property type="entry name" value="Winged helix-like DNA-binding domain superfamily/Winged helix DNA-binding domain"/>
    <property type="match status" value="1"/>
</dbReference>
<accession>A0ABS5F1M3</accession>
<name>A0ABS5F1M3_9PROT</name>
<dbReference type="PANTHER" id="PTHR12558:SF33">
    <property type="entry name" value="BLL7664 PROTEIN"/>
    <property type="match status" value="1"/>
</dbReference>
<evidence type="ECO:0000256" key="5">
    <source>
        <dbReference type="PROSITE-ProRule" id="PRU01091"/>
    </source>
</evidence>
<reference evidence="8" key="1">
    <citation type="journal article" date="2021" name="Syst. Appl. Microbiol.">
        <title>Roseomonas hellenica sp. nov., isolated from roots of wild-growing Alkanna tinctoria.</title>
        <authorList>
            <person name="Rat A."/>
            <person name="Naranjo H.D."/>
            <person name="Lebbe L."/>
            <person name="Cnockaert M."/>
            <person name="Krigas N."/>
            <person name="Grigoriadou K."/>
            <person name="Maloupa E."/>
            <person name="Willems A."/>
        </authorList>
    </citation>
    <scope>NUCLEOTIDE SEQUENCE [LARGE SCALE GENOMIC DNA]</scope>
    <source>
        <strain evidence="8">LMG 31523</strain>
    </source>
</reference>
<dbReference type="SUPFAM" id="SSF46894">
    <property type="entry name" value="C-terminal effector domain of the bipartite response regulators"/>
    <property type="match status" value="1"/>
</dbReference>
<dbReference type="InterPro" id="IPR019734">
    <property type="entry name" value="TPR_rpt"/>
</dbReference>
<evidence type="ECO:0000259" key="6">
    <source>
        <dbReference type="PROSITE" id="PS51755"/>
    </source>
</evidence>
<dbReference type="InterPro" id="IPR011990">
    <property type="entry name" value="TPR-like_helical_dom_sf"/>
</dbReference>
<dbReference type="Pfam" id="PF07719">
    <property type="entry name" value="TPR_2"/>
    <property type="match status" value="1"/>
</dbReference>
<dbReference type="PANTHER" id="PTHR12558">
    <property type="entry name" value="CELL DIVISION CYCLE 16,23,27"/>
    <property type="match status" value="1"/>
</dbReference>
<feature type="DNA-binding region" description="OmpR/PhoB-type" evidence="5">
    <location>
        <begin position="1"/>
        <end position="90"/>
    </location>
</feature>
<feature type="repeat" description="TPR" evidence="4">
    <location>
        <begin position="347"/>
        <end position="380"/>
    </location>
</feature>
<dbReference type="CDD" id="cd00383">
    <property type="entry name" value="trans_reg_C"/>
    <property type="match status" value="1"/>
</dbReference>
<dbReference type="PROSITE" id="PS50005">
    <property type="entry name" value="TPR"/>
    <property type="match status" value="1"/>
</dbReference>
<evidence type="ECO:0000256" key="1">
    <source>
        <dbReference type="ARBA" id="ARBA00022737"/>
    </source>
</evidence>